<reference evidence="2 3" key="1">
    <citation type="submission" date="2024-10" db="EMBL/GenBank/DDBJ databases">
        <authorList>
            <person name="Kim D."/>
        </authorList>
    </citation>
    <scope>NUCLEOTIDE SEQUENCE [LARGE SCALE GENOMIC DNA]</scope>
    <source>
        <strain evidence="2">BH-2024</strain>
    </source>
</reference>
<name>A0ABD2JN59_9BILA</name>
<evidence type="ECO:0000313" key="2">
    <source>
        <dbReference type="EMBL" id="KAL3092057.1"/>
    </source>
</evidence>
<evidence type="ECO:0000256" key="1">
    <source>
        <dbReference type="SAM" id="MobiDB-lite"/>
    </source>
</evidence>
<dbReference type="EMBL" id="JBICBT010000935">
    <property type="protein sequence ID" value="KAL3092057.1"/>
    <property type="molecule type" value="Genomic_DNA"/>
</dbReference>
<feature type="compositionally biased region" description="Basic and acidic residues" evidence="1">
    <location>
        <begin position="62"/>
        <end position="75"/>
    </location>
</feature>
<feature type="region of interest" description="Disordered" evidence="1">
    <location>
        <begin position="31"/>
        <end position="75"/>
    </location>
</feature>
<protein>
    <submittedName>
        <fullName evidence="2">Uncharacterized protein</fullName>
    </submittedName>
</protein>
<sequence length="87" mass="9619">MGRSFGLHPIHQLVALSTGQRIFPDLLPELFPENESSSSSAHDQSVWGSDVGKGNGAEGGEWTEKENGRKGRRSELDNSVKLMKFYE</sequence>
<feature type="compositionally biased region" description="Polar residues" evidence="1">
    <location>
        <begin position="34"/>
        <end position="47"/>
    </location>
</feature>
<organism evidence="2 3">
    <name type="scientific">Heterodera trifolii</name>
    <dbReference type="NCBI Taxonomy" id="157864"/>
    <lineage>
        <taxon>Eukaryota</taxon>
        <taxon>Metazoa</taxon>
        <taxon>Ecdysozoa</taxon>
        <taxon>Nematoda</taxon>
        <taxon>Chromadorea</taxon>
        <taxon>Rhabditida</taxon>
        <taxon>Tylenchina</taxon>
        <taxon>Tylenchomorpha</taxon>
        <taxon>Tylenchoidea</taxon>
        <taxon>Heteroderidae</taxon>
        <taxon>Heteroderinae</taxon>
        <taxon>Heterodera</taxon>
    </lineage>
</organism>
<keyword evidence="3" id="KW-1185">Reference proteome</keyword>
<evidence type="ECO:0000313" key="3">
    <source>
        <dbReference type="Proteomes" id="UP001620626"/>
    </source>
</evidence>
<gene>
    <name evidence="2" type="ORF">niasHT_022990</name>
</gene>
<proteinExistence type="predicted"/>
<accession>A0ABD2JN59</accession>
<dbReference type="AlphaFoldDB" id="A0ABD2JN59"/>
<dbReference type="Proteomes" id="UP001620626">
    <property type="component" value="Unassembled WGS sequence"/>
</dbReference>
<comment type="caution">
    <text evidence="2">The sequence shown here is derived from an EMBL/GenBank/DDBJ whole genome shotgun (WGS) entry which is preliminary data.</text>
</comment>